<name>A0A919QHU1_9ACTN</name>
<evidence type="ECO:0000313" key="4">
    <source>
        <dbReference type="Proteomes" id="UP000640052"/>
    </source>
</evidence>
<dbReference type="Proteomes" id="UP000640052">
    <property type="component" value="Unassembled WGS sequence"/>
</dbReference>
<organism evidence="3 4">
    <name type="scientific">Acrocarpospora phusangensis</name>
    <dbReference type="NCBI Taxonomy" id="1070424"/>
    <lineage>
        <taxon>Bacteria</taxon>
        <taxon>Bacillati</taxon>
        <taxon>Actinomycetota</taxon>
        <taxon>Actinomycetes</taxon>
        <taxon>Streptosporangiales</taxon>
        <taxon>Streptosporangiaceae</taxon>
        <taxon>Acrocarpospora</taxon>
    </lineage>
</organism>
<feature type="transmembrane region" description="Helical" evidence="2">
    <location>
        <begin position="6"/>
        <end position="23"/>
    </location>
</feature>
<evidence type="ECO:0000313" key="3">
    <source>
        <dbReference type="EMBL" id="GIH28131.1"/>
    </source>
</evidence>
<dbReference type="AlphaFoldDB" id="A0A919QHU1"/>
<protein>
    <submittedName>
        <fullName evidence="3">Uncharacterized protein</fullName>
    </submittedName>
</protein>
<dbReference type="EMBL" id="BOOA01000072">
    <property type="protein sequence ID" value="GIH28131.1"/>
    <property type="molecule type" value="Genomic_DNA"/>
</dbReference>
<gene>
    <name evidence="3" type="ORF">Aph01nite_64410</name>
</gene>
<keyword evidence="4" id="KW-1185">Reference proteome</keyword>
<proteinExistence type="predicted"/>
<dbReference type="RefSeq" id="WP_204044765.1">
    <property type="nucleotide sequence ID" value="NZ_BOOA01000072.1"/>
</dbReference>
<comment type="caution">
    <text evidence="3">The sequence shown here is derived from an EMBL/GenBank/DDBJ whole genome shotgun (WGS) entry which is preliminary data.</text>
</comment>
<keyword evidence="2" id="KW-0812">Transmembrane</keyword>
<keyword evidence="2" id="KW-1133">Transmembrane helix</keyword>
<feature type="compositionally biased region" description="Basic residues" evidence="1">
    <location>
        <begin position="408"/>
        <end position="422"/>
    </location>
</feature>
<reference evidence="3" key="1">
    <citation type="submission" date="2021-01" db="EMBL/GenBank/DDBJ databases">
        <title>Whole genome shotgun sequence of Acrocarpospora phusangensis NBRC 108782.</title>
        <authorList>
            <person name="Komaki H."/>
            <person name="Tamura T."/>
        </authorList>
    </citation>
    <scope>NUCLEOTIDE SEQUENCE</scope>
    <source>
        <strain evidence="3">NBRC 108782</strain>
    </source>
</reference>
<evidence type="ECO:0000256" key="1">
    <source>
        <dbReference type="SAM" id="MobiDB-lite"/>
    </source>
</evidence>
<sequence>MSGEVFLIPAIVGVGAVVAVGFASRTAIAGTTLALEGVSALGEHMNEVAARAEEAHREACAWGAAASGVLDRNARLAVLAEACAGIALAGRLPGQLDPHGRTAEELLRWCGETDESLREVDAQLSALTAAAAAETVFDDLLHALGGSGRAGSAAELAALLAALPAAPDGWRDARAAQELAETLDRVLGRLAARVSAQDLLAIREAARRIGAASGPAEAQSRVVDVRHRVQQANQAAAGRRVRAVEAARLLHALQRDAPAEHEDVRARLTEVVAGRADLDPALREQARAACAAVVAAADRAHVKEKLLVALGDLGYQVEDESGHPLRLAKEDWDQHAVQLLLTEDGQVRSAVVRTADGSDADAAREQEWCDAVDQARTRLSADGVDTGVTRELPPGTRPAPRVRPTGAKPRRLPRARHRDRPE</sequence>
<accession>A0A919QHU1</accession>
<feature type="region of interest" description="Disordered" evidence="1">
    <location>
        <begin position="380"/>
        <end position="422"/>
    </location>
</feature>
<keyword evidence="2" id="KW-0472">Membrane</keyword>
<evidence type="ECO:0000256" key="2">
    <source>
        <dbReference type="SAM" id="Phobius"/>
    </source>
</evidence>